<reference evidence="1" key="1">
    <citation type="submission" date="2022-08" db="EMBL/GenBank/DDBJ databases">
        <authorList>
            <consortium name="DOE Joint Genome Institute"/>
            <person name="Min B."/>
            <person name="Riley R."/>
            <person name="Sierra-Patev S."/>
            <person name="Naranjo-Ortiz M."/>
            <person name="Looney B."/>
            <person name="Konkel Z."/>
            <person name="Slot J.C."/>
            <person name="Sakamoto Y."/>
            <person name="Steenwyk J.L."/>
            <person name="Rokas A."/>
            <person name="Carro J."/>
            <person name="Camarero S."/>
            <person name="Ferreira P."/>
            <person name="Molpeceres G."/>
            <person name="Ruiz-Duenas F.J."/>
            <person name="Serrano A."/>
            <person name="Henrissat B."/>
            <person name="Drula E."/>
            <person name="Hughes K.W."/>
            <person name="Mata J.L."/>
            <person name="Ishikawa N.K."/>
            <person name="Vargas-Isla R."/>
            <person name="Ushijima S."/>
            <person name="Smith C.A."/>
            <person name="Ahrendt S."/>
            <person name="Andreopoulos W."/>
            <person name="He G."/>
            <person name="Labutti K."/>
            <person name="Lipzen A."/>
            <person name="Ng V."/>
            <person name="Sandor L."/>
            <person name="Barry K."/>
            <person name="Martinez A.T."/>
            <person name="Xiao Y."/>
            <person name="Gibbons J.G."/>
            <person name="Terashima K."/>
            <person name="Hibbett D.S."/>
            <person name="Grigoriev I.V."/>
        </authorList>
    </citation>
    <scope>NUCLEOTIDE SEQUENCE</scope>
    <source>
        <strain evidence="1">TFB10291</strain>
    </source>
</reference>
<gene>
    <name evidence="1" type="ORF">GGU10DRAFT_263244</name>
</gene>
<dbReference type="AlphaFoldDB" id="A0AA38L6T0"/>
<accession>A0AA38L6T0</accession>
<keyword evidence="2" id="KW-1185">Reference proteome</keyword>
<proteinExistence type="predicted"/>
<evidence type="ECO:0000313" key="2">
    <source>
        <dbReference type="Proteomes" id="UP001163798"/>
    </source>
</evidence>
<sequence length="358" mass="39935">MNPELFELDSVVQWPDSNNCTPFPGFTEKSALKPEVLTPPVRSLSFNVTCPFAHEESFSKSDSQNDENYSNRFSVSTTFGPKADWHSHLPDITLVSLDSLAFYVHSHTLLAASENAFGSLLPTTSFDANLVIRVPESSAMLNIILRAVYHMPFSEYHSFEDLSGAVGLLPVYGVRPKSYILRDTHLYMLLLSYSPTLPLKVYTLAAKHDLEDLAVSTSSHLLSFNLSTLSDETAEAVGSEYLRRLFFLHIGRLDALKRLLLQPPSSHPPTDHCGASGQKALTRVWALASAYLAWDSRPDLSTNLLESTFAPLIKDLSCEICTENLNTRIKDLSFQWSQVKVRHHYCGLDSNVGSSFHH</sequence>
<evidence type="ECO:0008006" key="3">
    <source>
        <dbReference type="Google" id="ProtNLM"/>
    </source>
</evidence>
<evidence type="ECO:0000313" key="1">
    <source>
        <dbReference type="EMBL" id="KAJ3788215.1"/>
    </source>
</evidence>
<dbReference type="Proteomes" id="UP001163798">
    <property type="component" value="Unassembled WGS sequence"/>
</dbReference>
<name>A0AA38L6T0_9AGAR</name>
<comment type="caution">
    <text evidence="1">The sequence shown here is derived from an EMBL/GenBank/DDBJ whole genome shotgun (WGS) entry which is preliminary data.</text>
</comment>
<dbReference type="EMBL" id="MU793278">
    <property type="protein sequence ID" value="KAJ3788215.1"/>
    <property type="molecule type" value="Genomic_DNA"/>
</dbReference>
<organism evidence="1 2">
    <name type="scientific">Lentinula aff. detonsa</name>
    <dbReference type="NCBI Taxonomy" id="2804958"/>
    <lineage>
        <taxon>Eukaryota</taxon>
        <taxon>Fungi</taxon>
        <taxon>Dikarya</taxon>
        <taxon>Basidiomycota</taxon>
        <taxon>Agaricomycotina</taxon>
        <taxon>Agaricomycetes</taxon>
        <taxon>Agaricomycetidae</taxon>
        <taxon>Agaricales</taxon>
        <taxon>Marasmiineae</taxon>
        <taxon>Omphalotaceae</taxon>
        <taxon>Lentinula</taxon>
    </lineage>
</organism>
<protein>
    <recommendedName>
        <fullName evidence="3">BTB domain-containing protein</fullName>
    </recommendedName>
</protein>